<dbReference type="KEGG" id="blac:94351764"/>
<dbReference type="OrthoDB" id="129036at2759"/>
<dbReference type="AlphaFoldDB" id="A0A976FF51"/>
<accession>A0A976FF51</accession>
<evidence type="ECO:0000313" key="3">
    <source>
        <dbReference type="Proteomes" id="UP000294530"/>
    </source>
</evidence>
<feature type="region of interest" description="Disordered" evidence="1">
    <location>
        <begin position="1"/>
        <end position="212"/>
    </location>
</feature>
<organism evidence="2 3">
    <name type="scientific">Bremia lactucae</name>
    <name type="common">Lettuce downy mildew</name>
    <dbReference type="NCBI Taxonomy" id="4779"/>
    <lineage>
        <taxon>Eukaryota</taxon>
        <taxon>Sar</taxon>
        <taxon>Stramenopiles</taxon>
        <taxon>Oomycota</taxon>
        <taxon>Peronosporomycetes</taxon>
        <taxon>Peronosporales</taxon>
        <taxon>Peronosporaceae</taxon>
        <taxon>Bremia</taxon>
    </lineage>
</organism>
<feature type="compositionally biased region" description="Polar residues" evidence="1">
    <location>
        <begin position="93"/>
        <end position="103"/>
    </location>
</feature>
<comment type="caution">
    <text evidence="2">The sequence shown here is derived from an EMBL/GenBank/DDBJ whole genome shotgun (WGS) entry which is preliminary data.</text>
</comment>
<feature type="compositionally biased region" description="Basic and acidic residues" evidence="1">
    <location>
        <begin position="40"/>
        <end position="57"/>
    </location>
</feature>
<feature type="compositionally biased region" description="Low complexity" evidence="1">
    <location>
        <begin position="150"/>
        <end position="174"/>
    </location>
</feature>
<feature type="region of interest" description="Disordered" evidence="1">
    <location>
        <begin position="239"/>
        <end position="262"/>
    </location>
</feature>
<protein>
    <submittedName>
        <fullName evidence="2">Uncharacterized protein</fullName>
    </submittedName>
</protein>
<proteinExistence type="predicted"/>
<dbReference type="RefSeq" id="XP_067814995.1">
    <property type="nucleotide sequence ID" value="XM_067966093.1"/>
</dbReference>
<gene>
    <name evidence="2" type="ORF">CCR75_008038</name>
</gene>
<name>A0A976FF51_BRELC</name>
<sequence>MVAVEEIEENQVTSPLEQDSEVNKARAPNSSSVQQTQLKNMEEKGDITNDKQQKAEAREEEELERQKHKMNADETCKSDKLKEAATDKKMPNMETSISKSFTKTKMDVANAAAEPSGKSKRARALALTNLPSSTKRTKKNSDSVGDFSFARPTASSARRTAAVAKATPPAAPTRKILHNKNSLDVVKRRPTPAPKTPVMADKKSRAQCSYTPYTGPLPPLNVQSSFAPKGSQTVFLEDRRATSASTKVVRKSRPAGKKNRRLSTCNDAATNVTFSSKANEGPIGVMSTDKTLLHLRRIND</sequence>
<dbReference type="EMBL" id="SHOA02000013">
    <property type="protein sequence ID" value="TDH65496.1"/>
    <property type="molecule type" value="Genomic_DNA"/>
</dbReference>
<reference evidence="2 3" key="1">
    <citation type="journal article" date="2021" name="Genome Biol.">
        <title>AFLAP: assembly-free linkage analysis pipeline using k-mers from genome sequencing data.</title>
        <authorList>
            <person name="Fletcher K."/>
            <person name="Zhang L."/>
            <person name="Gil J."/>
            <person name="Han R."/>
            <person name="Cavanaugh K."/>
            <person name="Michelmore R."/>
        </authorList>
    </citation>
    <scope>NUCLEOTIDE SEQUENCE [LARGE SCALE GENOMIC DNA]</scope>
    <source>
        <strain evidence="2 3">SF5</strain>
    </source>
</reference>
<dbReference type="Proteomes" id="UP000294530">
    <property type="component" value="Unassembled WGS sequence"/>
</dbReference>
<keyword evidence="3" id="KW-1185">Reference proteome</keyword>
<evidence type="ECO:0000256" key="1">
    <source>
        <dbReference type="SAM" id="MobiDB-lite"/>
    </source>
</evidence>
<feature type="compositionally biased region" description="Polar residues" evidence="1">
    <location>
        <begin position="28"/>
        <end position="39"/>
    </location>
</feature>
<evidence type="ECO:0000313" key="2">
    <source>
        <dbReference type="EMBL" id="TDH65496.1"/>
    </source>
</evidence>
<feature type="compositionally biased region" description="Basic and acidic residues" evidence="1">
    <location>
        <begin position="70"/>
        <end position="91"/>
    </location>
</feature>
<feature type="compositionally biased region" description="Basic residues" evidence="1">
    <location>
        <begin position="248"/>
        <end position="261"/>
    </location>
</feature>
<dbReference type="GeneID" id="94351764"/>